<dbReference type="PROSITE" id="PS51257">
    <property type="entry name" value="PROKAR_LIPOPROTEIN"/>
    <property type="match status" value="1"/>
</dbReference>
<dbReference type="Pfam" id="PF21419">
    <property type="entry name" value="RoxA-like_Cyt-c"/>
    <property type="match status" value="1"/>
</dbReference>
<dbReference type="PANTHER" id="PTHR30600:SF9">
    <property type="entry name" value="BLR7738 PROTEIN"/>
    <property type="match status" value="1"/>
</dbReference>
<gene>
    <name evidence="7" type="ORF">GHYDROH2_23970</name>
</gene>
<dbReference type="InterPro" id="IPR009056">
    <property type="entry name" value="Cyt_c-like_dom"/>
</dbReference>
<dbReference type="GO" id="GO:0020037">
    <property type="term" value="F:heme binding"/>
    <property type="evidence" value="ECO:0007669"/>
    <property type="project" value="InterPro"/>
</dbReference>
<dbReference type="SUPFAM" id="SSF46626">
    <property type="entry name" value="Cytochrome c"/>
    <property type="match status" value="1"/>
</dbReference>
<evidence type="ECO:0000313" key="8">
    <source>
        <dbReference type="Proteomes" id="UP001144352"/>
    </source>
</evidence>
<keyword evidence="3 4" id="KW-0408">Iron</keyword>
<evidence type="ECO:0000256" key="5">
    <source>
        <dbReference type="SAM" id="SignalP"/>
    </source>
</evidence>
<comment type="caution">
    <text evidence="7">The sequence shown here is derived from an EMBL/GenBank/DDBJ whole genome shotgun (WGS) entry which is preliminary data.</text>
</comment>
<evidence type="ECO:0000256" key="3">
    <source>
        <dbReference type="ARBA" id="ARBA00023004"/>
    </source>
</evidence>
<dbReference type="PANTHER" id="PTHR30600">
    <property type="entry name" value="CYTOCHROME C PEROXIDASE-RELATED"/>
    <property type="match status" value="1"/>
</dbReference>
<organism evidence="7 8">
    <name type="scientific">Geobacter hydrogenophilus</name>
    <dbReference type="NCBI Taxonomy" id="40983"/>
    <lineage>
        <taxon>Bacteria</taxon>
        <taxon>Pseudomonadati</taxon>
        <taxon>Thermodesulfobacteriota</taxon>
        <taxon>Desulfuromonadia</taxon>
        <taxon>Geobacterales</taxon>
        <taxon>Geobacteraceae</taxon>
        <taxon>Geobacter</taxon>
    </lineage>
</organism>
<proteinExistence type="predicted"/>
<dbReference type="PROSITE" id="PS51007">
    <property type="entry name" value="CYTC"/>
    <property type="match status" value="1"/>
</dbReference>
<feature type="chain" id="PRO_5040940382" description="Cytochrome c domain-containing protein" evidence="5">
    <location>
        <begin position="25"/>
        <end position="522"/>
    </location>
</feature>
<dbReference type="InterPro" id="IPR036909">
    <property type="entry name" value="Cyt_c-like_dom_sf"/>
</dbReference>
<feature type="signal peptide" evidence="5">
    <location>
        <begin position="1"/>
        <end position="24"/>
    </location>
</feature>
<evidence type="ECO:0000256" key="1">
    <source>
        <dbReference type="ARBA" id="ARBA00022617"/>
    </source>
</evidence>
<sequence>MKKIVLAIAILTAALFISAVSCFAKDKQNVAAGRDIWFKSTFGGERFFSLILPNPPFNLPLGFDQMLTWPRDTRFNEFGVINDPDCTPGDASTDNFDRCADSESAGVIGIRKFPNPSGGPPLIGVTCSACHAGFDPNHPPADPNHPKAENIHPTIGNQYLQIGKIFRGHLSPHDPRYQVFSSWAPGTVDTTVLENDHINNPGMITPIWDVPDRPFFNVTVGGVPVRAHRNGQGGEDDAGCETAALRVYFNIGMCAAECMVGHLANGPGGSQIPIDLAECRKVCPDLVEAEESVGKLCAFLQTPRSPRLVNAPDGPHFVDWKVVEKGKKVFYNACGACHSDGDPSVKHNVLTDDLIHPYSEVGTNSCRARTTNWMAGHIWAAFSSDQYKERPTGGPGFYRDMPLVGIWATAPFFHNDRLGRFTGDPSVAGRIAAYENAMDLLLNPDKRDEAGSILRTNDVVLLPTPSGVVTLPAGTPVAAFANVDPASGDNLCPDLIENKGHYFGTDLSAEDKYALTEFLKTQ</sequence>
<dbReference type="GO" id="GO:0009055">
    <property type="term" value="F:electron transfer activity"/>
    <property type="evidence" value="ECO:0007669"/>
    <property type="project" value="InterPro"/>
</dbReference>
<keyword evidence="2 4" id="KW-0479">Metal-binding</keyword>
<keyword evidence="8" id="KW-1185">Reference proteome</keyword>
<dbReference type="RefSeq" id="WP_214185458.1">
    <property type="nucleotide sequence ID" value="NZ_BSDS01000002.1"/>
</dbReference>
<name>A0A9W6LDW4_9BACT</name>
<accession>A0A9W6LDW4</accession>
<protein>
    <recommendedName>
        <fullName evidence="6">Cytochrome c domain-containing protein</fullName>
    </recommendedName>
</protein>
<dbReference type="Gene3D" id="1.10.760.10">
    <property type="entry name" value="Cytochrome c-like domain"/>
    <property type="match status" value="1"/>
</dbReference>
<evidence type="ECO:0000259" key="6">
    <source>
        <dbReference type="PROSITE" id="PS51007"/>
    </source>
</evidence>
<evidence type="ECO:0000256" key="4">
    <source>
        <dbReference type="PROSITE-ProRule" id="PRU00433"/>
    </source>
</evidence>
<keyword evidence="1 4" id="KW-0349">Heme</keyword>
<keyword evidence="5" id="KW-0732">Signal</keyword>
<dbReference type="EMBL" id="BSDS01000002">
    <property type="protein sequence ID" value="GLI38896.1"/>
    <property type="molecule type" value="Genomic_DNA"/>
</dbReference>
<feature type="domain" description="Cytochrome c" evidence="6">
    <location>
        <begin position="321"/>
        <end position="522"/>
    </location>
</feature>
<dbReference type="InterPro" id="IPR051395">
    <property type="entry name" value="Cytochrome_c_Peroxidase/MauG"/>
</dbReference>
<evidence type="ECO:0000256" key="2">
    <source>
        <dbReference type="ARBA" id="ARBA00022723"/>
    </source>
</evidence>
<dbReference type="Proteomes" id="UP001144352">
    <property type="component" value="Unassembled WGS sequence"/>
</dbReference>
<dbReference type="GO" id="GO:0004130">
    <property type="term" value="F:cytochrome-c peroxidase activity"/>
    <property type="evidence" value="ECO:0007669"/>
    <property type="project" value="TreeGrafter"/>
</dbReference>
<reference evidence="7" key="1">
    <citation type="submission" date="2022-12" db="EMBL/GenBank/DDBJ databases">
        <title>Reference genome sequencing for broad-spectrum identification of bacterial and archaeal isolates by mass spectrometry.</title>
        <authorList>
            <person name="Sekiguchi Y."/>
            <person name="Tourlousse D.M."/>
        </authorList>
    </citation>
    <scope>NUCLEOTIDE SEQUENCE</scope>
    <source>
        <strain evidence="7">H2</strain>
    </source>
</reference>
<dbReference type="AlphaFoldDB" id="A0A9W6LDW4"/>
<dbReference type="GO" id="GO:0046872">
    <property type="term" value="F:metal ion binding"/>
    <property type="evidence" value="ECO:0007669"/>
    <property type="project" value="UniProtKB-KW"/>
</dbReference>
<evidence type="ECO:0000313" key="7">
    <source>
        <dbReference type="EMBL" id="GLI38896.1"/>
    </source>
</evidence>